<feature type="domain" description="FAD-binding" evidence="5">
    <location>
        <begin position="4"/>
        <end position="314"/>
    </location>
</feature>
<evidence type="ECO:0000259" key="5">
    <source>
        <dbReference type="Pfam" id="PF01494"/>
    </source>
</evidence>
<protein>
    <recommendedName>
        <fullName evidence="5">FAD-binding domain-containing protein</fullName>
    </recommendedName>
</protein>
<name>A0A2A4GEX9_9FLAO</name>
<evidence type="ECO:0000313" key="6">
    <source>
        <dbReference type="EMBL" id="PCE66345.1"/>
    </source>
</evidence>
<gene>
    <name evidence="6" type="ORF">B7P33_03335</name>
</gene>
<dbReference type="Proteomes" id="UP000219559">
    <property type="component" value="Unassembled WGS sequence"/>
</dbReference>
<dbReference type="Pfam" id="PF01494">
    <property type="entry name" value="FAD_binding_3"/>
    <property type="match status" value="1"/>
</dbReference>
<dbReference type="InterPro" id="IPR002938">
    <property type="entry name" value="FAD-bd"/>
</dbReference>
<dbReference type="InterPro" id="IPR036188">
    <property type="entry name" value="FAD/NAD-bd_sf"/>
</dbReference>
<keyword evidence="2" id="KW-0285">Flavoprotein</keyword>
<keyword evidence="4" id="KW-0560">Oxidoreductase</keyword>
<dbReference type="RefSeq" id="WP_097441866.1">
    <property type="nucleotide sequence ID" value="NZ_NBWU01000001.1"/>
</dbReference>
<dbReference type="PRINTS" id="PR00420">
    <property type="entry name" value="RNGMNOXGNASE"/>
</dbReference>
<keyword evidence="7" id="KW-1185">Reference proteome</keyword>
<proteinExistence type="predicted"/>
<dbReference type="GO" id="GO:0016491">
    <property type="term" value="F:oxidoreductase activity"/>
    <property type="evidence" value="ECO:0007669"/>
    <property type="project" value="UniProtKB-KW"/>
</dbReference>
<dbReference type="PANTHER" id="PTHR46496:SF1">
    <property type="entry name" value="ZEAXANTHIN EPOXIDASE, CHLOROPLASTIC"/>
    <property type="match status" value="1"/>
</dbReference>
<organism evidence="6 7">
    <name type="scientific">Sediminicola luteus</name>
    <dbReference type="NCBI Taxonomy" id="319238"/>
    <lineage>
        <taxon>Bacteria</taxon>
        <taxon>Pseudomonadati</taxon>
        <taxon>Bacteroidota</taxon>
        <taxon>Flavobacteriia</taxon>
        <taxon>Flavobacteriales</taxon>
        <taxon>Flavobacteriaceae</taxon>
        <taxon>Sediminicola</taxon>
    </lineage>
</organism>
<reference evidence="6 7" key="1">
    <citation type="submission" date="2017-04" db="EMBL/GenBank/DDBJ databases">
        <title>A new member of the family Flavobacteriaceae isolated from ascidians.</title>
        <authorList>
            <person name="Chen L."/>
        </authorList>
    </citation>
    <scope>NUCLEOTIDE SEQUENCE [LARGE SCALE GENOMIC DNA]</scope>
    <source>
        <strain evidence="6 7">HQA918</strain>
    </source>
</reference>
<dbReference type="PANTHER" id="PTHR46496">
    <property type="match status" value="1"/>
</dbReference>
<dbReference type="GO" id="GO:0071949">
    <property type="term" value="F:FAD binding"/>
    <property type="evidence" value="ECO:0007669"/>
    <property type="project" value="InterPro"/>
</dbReference>
<dbReference type="AlphaFoldDB" id="A0A2A4GEX9"/>
<accession>A0A2A4GEX9</accession>
<evidence type="ECO:0000256" key="4">
    <source>
        <dbReference type="ARBA" id="ARBA00023002"/>
    </source>
</evidence>
<evidence type="ECO:0000256" key="2">
    <source>
        <dbReference type="ARBA" id="ARBA00022630"/>
    </source>
</evidence>
<evidence type="ECO:0000313" key="7">
    <source>
        <dbReference type="Proteomes" id="UP000219559"/>
    </source>
</evidence>
<dbReference type="EMBL" id="NBWU01000001">
    <property type="protein sequence ID" value="PCE66345.1"/>
    <property type="molecule type" value="Genomic_DNA"/>
</dbReference>
<dbReference type="SUPFAM" id="SSF51905">
    <property type="entry name" value="FAD/NAD(P)-binding domain"/>
    <property type="match status" value="1"/>
</dbReference>
<dbReference type="OrthoDB" id="9766816at2"/>
<evidence type="ECO:0000256" key="3">
    <source>
        <dbReference type="ARBA" id="ARBA00022827"/>
    </source>
</evidence>
<sequence length="373" mass="42120">MEYAIIGGGICGLSTALALEQIGVDYQLFERAPELTVVGAGIWLAPNALQALDYFGVLEQLKQNGNPIHRVSLCTADLKVLLVIPQTEIEDTFGEATLAIHRARLQQVLYQALPPEKVHLGKAFAKYEVLGSEAVRVHFEDGTSIETKYLLGADGLRSRVRQQLFPKSIIRNAQQCCWRGMAEEDLEEEFEHWGLELWGDRIRFGFSKTGPKEVYWFAVATTDFEGDKGRKQKLLEGFSTFHPRVSRLIEATPEHKTLRNDISDLKPIRQWHQGHICLLGDAAHATTPNMGQGGAQAIEDAYHLAQTMGQFPTGPSFEAFQRNRQPKVNTIVKRSWTTGKMAHWKYGQDLRNQLLKAMPTKLMAKRMETMYRL</sequence>
<comment type="caution">
    <text evidence="6">The sequence shown here is derived from an EMBL/GenBank/DDBJ whole genome shotgun (WGS) entry which is preliminary data.</text>
</comment>
<comment type="cofactor">
    <cofactor evidence="1">
        <name>FAD</name>
        <dbReference type="ChEBI" id="CHEBI:57692"/>
    </cofactor>
</comment>
<keyword evidence="3" id="KW-0274">FAD</keyword>
<evidence type="ECO:0000256" key="1">
    <source>
        <dbReference type="ARBA" id="ARBA00001974"/>
    </source>
</evidence>
<dbReference type="Gene3D" id="3.50.50.60">
    <property type="entry name" value="FAD/NAD(P)-binding domain"/>
    <property type="match status" value="1"/>
</dbReference>